<feature type="chain" id="PRO_5004506381" evidence="13">
    <location>
        <begin position="41"/>
        <end position="751"/>
    </location>
</feature>
<proteinExistence type="inferred from homology"/>
<dbReference type="AlphaFoldDB" id="S3BJ68"/>
<evidence type="ECO:0000256" key="9">
    <source>
        <dbReference type="ARBA" id="ARBA00023237"/>
    </source>
</evidence>
<evidence type="ECO:0000256" key="6">
    <source>
        <dbReference type="ARBA" id="ARBA00023077"/>
    </source>
</evidence>
<keyword evidence="8 16" id="KW-0675">Receptor</keyword>
<dbReference type="PROSITE" id="PS51257">
    <property type="entry name" value="PROKAR_LIPOPROTEIN"/>
    <property type="match status" value="1"/>
</dbReference>
<evidence type="ECO:0000256" key="2">
    <source>
        <dbReference type="ARBA" id="ARBA00009810"/>
    </source>
</evidence>
<accession>S3BJ68</accession>
<comment type="subcellular location">
    <subcellularLocation>
        <location evidence="1 10">Cell outer membrane</location>
        <topology evidence="1 10">Multi-pass membrane protein</topology>
    </subcellularLocation>
</comment>
<keyword evidence="3 10" id="KW-0813">Transport</keyword>
<dbReference type="InterPro" id="IPR036942">
    <property type="entry name" value="Beta-barrel_TonB_sf"/>
</dbReference>
<evidence type="ECO:0000256" key="12">
    <source>
        <dbReference type="SAM" id="MobiDB-lite"/>
    </source>
</evidence>
<dbReference type="Proteomes" id="UP000014400">
    <property type="component" value="Unassembled WGS sequence"/>
</dbReference>
<evidence type="ECO:0000256" key="11">
    <source>
        <dbReference type="RuleBase" id="RU003357"/>
    </source>
</evidence>
<dbReference type="Gene3D" id="2.40.170.20">
    <property type="entry name" value="TonB-dependent receptor, beta-barrel domain"/>
    <property type="match status" value="1"/>
</dbReference>
<keyword evidence="7 10" id="KW-0472">Membrane</keyword>
<evidence type="ECO:0000256" key="5">
    <source>
        <dbReference type="ARBA" id="ARBA00022692"/>
    </source>
</evidence>
<evidence type="ECO:0000313" key="17">
    <source>
        <dbReference type="Proteomes" id="UP000014400"/>
    </source>
</evidence>
<dbReference type="Pfam" id="PF00593">
    <property type="entry name" value="TonB_dep_Rec_b-barrel"/>
    <property type="match status" value="1"/>
</dbReference>
<protein>
    <submittedName>
        <fullName evidence="16">TonB-dependent siderophore receptor</fullName>
    </submittedName>
</protein>
<comment type="caution">
    <text evidence="16">The sequence shown here is derived from an EMBL/GenBank/DDBJ whole genome shotgun (WGS) entry which is preliminary data.</text>
</comment>
<evidence type="ECO:0000256" key="13">
    <source>
        <dbReference type="SAM" id="SignalP"/>
    </source>
</evidence>
<organism evidence="16 17">
    <name type="scientific">Sutterella wadsworthensis HGA0223</name>
    <dbReference type="NCBI Taxonomy" id="1203554"/>
    <lineage>
        <taxon>Bacteria</taxon>
        <taxon>Pseudomonadati</taxon>
        <taxon>Pseudomonadota</taxon>
        <taxon>Betaproteobacteria</taxon>
        <taxon>Burkholderiales</taxon>
        <taxon>Sutterellaceae</taxon>
        <taxon>Sutterella</taxon>
    </lineage>
</organism>
<keyword evidence="9 10" id="KW-0998">Cell outer membrane</keyword>
<evidence type="ECO:0000313" key="16">
    <source>
        <dbReference type="EMBL" id="EPD99430.1"/>
    </source>
</evidence>
<keyword evidence="17" id="KW-1185">Reference proteome</keyword>
<sequence length="751" mass="83473">MKSLELSANYNIMPVRYQTLSKSALAAAVAAACVSFPAWAEEDPVDLGAVTITATDISTRTERNSTYKSSAMSTTTGLALSPRETPQSVSNVTMTRIEDEGITDMSEAMRKTTGITVIQNSGTTRFLSRGFYVDQIQEDGVSSTVSGGASGNPYRDAQSLTDLAIYDHIEVVRGPTGLTQSNEEPGGTINAVRKRPTADFQASASAEVGSWDTYRTVGDISGSLNEAQTLRGRFVGILSKKGSFKDDVGEQSGTVYGILEADIDENTLVTFGAIYQKKSETPDFFGLPLDVNGNSLNLPKETYLGLDWTKSHYNKTNLFAELEHYFNDEWRIVAKANYLRYDSDTVLGALVGPAAGCDPEHPLGQMNNHQNYDNSGWQAAGVLNVNGVYPLFGRKHDVFLTANLNREHSDSTWRRVWDDTPFDITDFTGSEIAEPDWGNDSILKNRTSYEADRTDLGLLLGTRYNLTDEWHIIAGARYAKFKSRGHTYWQIWNGKPDPDGTTTSEQTTTHLTPYGGVTWDFAKSSSLYFSYTEIFKPQSDRDASGNFLDPLVGENYELGLKSEWFDRKLNTSIAIFHLSQKNRAYYPDPKSDIAIALGEVVSRGVELEASGEILPGWNVFAGYTFNTSSYEHDPSKEGDTYSPYTAKHILRAYTTFELPGPAYRWTVGAGAQVQSRTKNTINKYPYTLEQGGFVVYDASVHYKITDKIKASFIVNNIFDRRYFLNVNNRALSMNSYYGDPRNFLLRISAEY</sequence>
<dbReference type="PANTHER" id="PTHR32552:SF74">
    <property type="entry name" value="HYDROXAMATE SIDEROPHORE RECEPTOR FHUE"/>
    <property type="match status" value="1"/>
</dbReference>
<dbReference type="InterPro" id="IPR010105">
    <property type="entry name" value="TonB_sidphr_rcpt"/>
</dbReference>
<evidence type="ECO:0000259" key="14">
    <source>
        <dbReference type="Pfam" id="PF00593"/>
    </source>
</evidence>
<name>S3BJ68_9BURK</name>
<evidence type="ECO:0000256" key="10">
    <source>
        <dbReference type="PROSITE-ProRule" id="PRU01360"/>
    </source>
</evidence>
<dbReference type="InterPro" id="IPR037066">
    <property type="entry name" value="Plug_dom_sf"/>
</dbReference>
<dbReference type="SUPFAM" id="SSF56935">
    <property type="entry name" value="Porins"/>
    <property type="match status" value="1"/>
</dbReference>
<feature type="compositionally biased region" description="Polar residues" evidence="12">
    <location>
        <begin position="66"/>
        <end position="89"/>
    </location>
</feature>
<dbReference type="InterPro" id="IPR012910">
    <property type="entry name" value="Plug_dom"/>
</dbReference>
<dbReference type="CDD" id="cd01347">
    <property type="entry name" value="ligand_gated_channel"/>
    <property type="match status" value="1"/>
</dbReference>
<dbReference type="Pfam" id="PF07715">
    <property type="entry name" value="Plug"/>
    <property type="match status" value="1"/>
</dbReference>
<feature type="signal peptide" evidence="13">
    <location>
        <begin position="1"/>
        <end position="40"/>
    </location>
</feature>
<dbReference type="NCBIfam" id="TIGR01783">
    <property type="entry name" value="TonB-siderophor"/>
    <property type="match status" value="1"/>
</dbReference>
<evidence type="ECO:0000259" key="15">
    <source>
        <dbReference type="Pfam" id="PF07715"/>
    </source>
</evidence>
<dbReference type="PROSITE" id="PS52016">
    <property type="entry name" value="TONB_DEPENDENT_REC_3"/>
    <property type="match status" value="1"/>
</dbReference>
<dbReference type="RefSeq" id="WP_016474398.1">
    <property type="nucleotide sequence ID" value="NZ_KE150480.1"/>
</dbReference>
<feature type="domain" description="TonB-dependent receptor plug" evidence="15">
    <location>
        <begin position="82"/>
        <end position="188"/>
    </location>
</feature>
<evidence type="ECO:0000256" key="4">
    <source>
        <dbReference type="ARBA" id="ARBA00022452"/>
    </source>
</evidence>
<dbReference type="InterPro" id="IPR000531">
    <property type="entry name" value="Beta-barrel_TonB"/>
</dbReference>
<dbReference type="PANTHER" id="PTHR32552">
    <property type="entry name" value="FERRICHROME IRON RECEPTOR-RELATED"/>
    <property type="match status" value="1"/>
</dbReference>
<evidence type="ECO:0000256" key="7">
    <source>
        <dbReference type="ARBA" id="ARBA00023136"/>
    </source>
</evidence>
<dbReference type="HOGENOM" id="CLU_008287_9_3_4"/>
<gene>
    <name evidence="16" type="ORF">HMPREF1476_01109</name>
</gene>
<dbReference type="GO" id="GO:0009279">
    <property type="term" value="C:cell outer membrane"/>
    <property type="evidence" value="ECO:0007669"/>
    <property type="project" value="UniProtKB-SubCell"/>
</dbReference>
<dbReference type="STRING" id="1203554.HMPREF1476_01109"/>
<keyword evidence="5 10" id="KW-0812">Transmembrane</keyword>
<dbReference type="GO" id="GO:0015344">
    <property type="term" value="F:siderophore uptake transmembrane transporter activity"/>
    <property type="evidence" value="ECO:0007669"/>
    <property type="project" value="TreeGrafter"/>
</dbReference>
<dbReference type="eggNOG" id="COG4773">
    <property type="taxonomic scope" value="Bacteria"/>
</dbReference>
<feature type="region of interest" description="Disordered" evidence="12">
    <location>
        <begin position="63"/>
        <end position="89"/>
    </location>
</feature>
<dbReference type="Gene3D" id="2.170.130.10">
    <property type="entry name" value="TonB-dependent receptor, plug domain"/>
    <property type="match status" value="1"/>
</dbReference>
<dbReference type="InterPro" id="IPR039426">
    <property type="entry name" value="TonB-dep_rcpt-like"/>
</dbReference>
<keyword evidence="4 10" id="KW-1134">Transmembrane beta strand</keyword>
<reference evidence="16 17" key="1">
    <citation type="submission" date="2013-04" db="EMBL/GenBank/DDBJ databases">
        <title>The Genome Sequence of Sutterella wadsworthensis HGA0223.</title>
        <authorList>
            <consortium name="The Broad Institute Genomics Platform"/>
            <person name="Earl A."/>
            <person name="Ward D."/>
            <person name="Feldgarden M."/>
            <person name="Gevers D."/>
            <person name="Schmidt T.M."/>
            <person name="Dover J."/>
            <person name="Dai D."/>
            <person name="Walker B."/>
            <person name="Young S."/>
            <person name="Zeng Q."/>
            <person name="Gargeya S."/>
            <person name="Fitzgerald M."/>
            <person name="Haas B."/>
            <person name="Abouelleil A."/>
            <person name="Allen A.W."/>
            <person name="Alvarado L."/>
            <person name="Arachchi H.M."/>
            <person name="Berlin A.M."/>
            <person name="Chapman S.B."/>
            <person name="Gainer-Dewar J."/>
            <person name="Goldberg J."/>
            <person name="Griggs A."/>
            <person name="Gujja S."/>
            <person name="Hansen M."/>
            <person name="Howarth C."/>
            <person name="Imamovic A."/>
            <person name="Ireland A."/>
            <person name="Larimer J."/>
            <person name="McCowan C."/>
            <person name="Murphy C."/>
            <person name="Pearson M."/>
            <person name="Poon T.W."/>
            <person name="Priest M."/>
            <person name="Roberts A."/>
            <person name="Saif S."/>
            <person name="Shea T."/>
            <person name="Sisk P."/>
            <person name="Sykes S."/>
            <person name="Wortman J."/>
            <person name="Nusbaum C."/>
            <person name="Birren B."/>
        </authorList>
    </citation>
    <scope>NUCLEOTIDE SEQUENCE [LARGE SCALE GENOMIC DNA]</scope>
    <source>
        <strain evidence="16 17">HGA0223</strain>
    </source>
</reference>
<dbReference type="GO" id="GO:0038023">
    <property type="term" value="F:signaling receptor activity"/>
    <property type="evidence" value="ECO:0007669"/>
    <property type="project" value="InterPro"/>
</dbReference>
<feature type="domain" description="TonB-dependent receptor-like beta-barrel" evidence="14">
    <location>
        <begin position="281"/>
        <end position="717"/>
    </location>
</feature>
<evidence type="ECO:0000256" key="8">
    <source>
        <dbReference type="ARBA" id="ARBA00023170"/>
    </source>
</evidence>
<comment type="similarity">
    <text evidence="2 10 11">Belongs to the TonB-dependent receptor family.</text>
</comment>
<evidence type="ECO:0000256" key="3">
    <source>
        <dbReference type="ARBA" id="ARBA00022448"/>
    </source>
</evidence>
<evidence type="ECO:0000256" key="1">
    <source>
        <dbReference type="ARBA" id="ARBA00004571"/>
    </source>
</evidence>
<dbReference type="PATRIC" id="fig|1203554.3.peg.1143"/>
<keyword evidence="13" id="KW-0732">Signal</keyword>
<dbReference type="EMBL" id="ATCF01000016">
    <property type="protein sequence ID" value="EPD99430.1"/>
    <property type="molecule type" value="Genomic_DNA"/>
</dbReference>
<dbReference type="GO" id="GO:0015891">
    <property type="term" value="P:siderophore transport"/>
    <property type="evidence" value="ECO:0007669"/>
    <property type="project" value="InterPro"/>
</dbReference>
<keyword evidence="6 11" id="KW-0798">TonB box</keyword>